<accession>C4Y1Q5</accession>
<evidence type="ECO:0000313" key="3">
    <source>
        <dbReference type="Proteomes" id="UP000007703"/>
    </source>
</evidence>
<dbReference type="InParanoid" id="C4Y1Q5"/>
<dbReference type="VEuPathDB" id="FungiDB:CLUG_02137"/>
<feature type="region of interest" description="Disordered" evidence="1">
    <location>
        <begin position="1"/>
        <end position="42"/>
    </location>
</feature>
<evidence type="ECO:0000256" key="1">
    <source>
        <dbReference type="SAM" id="MobiDB-lite"/>
    </source>
</evidence>
<dbReference type="HOGENOM" id="CLU_1740323_0_0_1"/>
<sequence>MRGWRLPPVSRARRSSVHAPLGPSASRRRAQTPLARVGPDIPAAHGGRVSCFCLEPDAPVHQQRAPPPRSGRQQRRVSPSVASFLLCARVSRRGGRRRGPLERAGMKKQRDGLTLDKSVIRSFSYGHKIGHSVMVIRLVIGLVIQDWSFS</sequence>
<proteinExistence type="predicted"/>
<gene>
    <name evidence="2" type="ORF">CLUG_02137</name>
</gene>
<evidence type="ECO:0000313" key="2">
    <source>
        <dbReference type="EMBL" id="EEQ38012.1"/>
    </source>
</evidence>
<feature type="region of interest" description="Disordered" evidence="1">
    <location>
        <begin position="59"/>
        <end position="79"/>
    </location>
</feature>
<reference evidence="2 3" key="1">
    <citation type="journal article" date="2009" name="Nature">
        <title>Evolution of pathogenicity and sexual reproduction in eight Candida genomes.</title>
        <authorList>
            <person name="Butler G."/>
            <person name="Rasmussen M.D."/>
            <person name="Lin M.F."/>
            <person name="Santos M.A."/>
            <person name="Sakthikumar S."/>
            <person name="Munro C.A."/>
            <person name="Rheinbay E."/>
            <person name="Grabherr M."/>
            <person name="Forche A."/>
            <person name="Reedy J.L."/>
            <person name="Agrafioti I."/>
            <person name="Arnaud M.B."/>
            <person name="Bates S."/>
            <person name="Brown A.J."/>
            <person name="Brunke S."/>
            <person name="Costanzo M.C."/>
            <person name="Fitzpatrick D.A."/>
            <person name="de Groot P.W."/>
            <person name="Harris D."/>
            <person name="Hoyer L.L."/>
            <person name="Hube B."/>
            <person name="Klis F.M."/>
            <person name="Kodira C."/>
            <person name="Lennard N."/>
            <person name="Logue M.E."/>
            <person name="Martin R."/>
            <person name="Neiman A.M."/>
            <person name="Nikolaou E."/>
            <person name="Quail M.A."/>
            <person name="Quinn J."/>
            <person name="Santos M.C."/>
            <person name="Schmitzberger F.F."/>
            <person name="Sherlock G."/>
            <person name="Shah P."/>
            <person name="Silverstein K.A."/>
            <person name="Skrzypek M.S."/>
            <person name="Soll D."/>
            <person name="Staggs R."/>
            <person name="Stansfield I."/>
            <person name="Stumpf M.P."/>
            <person name="Sudbery P.E."/>
            <person name="Srikantha T."/>
            <person name="Zeng Q."/>
            <person name="Berman J."/>
            <person name="Berriman M."/>
            <person name="Heitman J."/>
            <person name="Gow N.A."/>
            <person name="Lorenz M.C."/>
            <person name="Birren B.W."/>
            <person name="Kellis M."/>
            <person name="Cuomo C.A."/>
        </authorList>
    </citation>
    <scope>NUCLEOTIDE SEQUENCE [LARGE SCALE GENOMIC DNA]</scope>
    <source>
        <strain evidence="2 3">ATCC 42720</strain>
    </source>
</reference>
<dbReference type="Proteomes" id="UP000007703">
    <property type="component" value="Unassembled WGS sequence"/>
</dbReference>
<dbReference type="KEGG" id="clu:CLUG_02137"/>
<organism evidence="2 3">
    <name type="scientific">Clavispora lusitaniae (strain ATCC 42720)</name>
    <name type="common">Yeast</name>
    <name type="synonym">Candida lusitaniae</name>
    <dbReference type="NCBI Taxonomy" id="306902"/>
    <lineage>
        <taxon>Eukaryota</taxon>
        <taxon>Fungi</taxon>
        <taxon>Dikarya</taxon>
        <taxon>Ascomycota</taxon>
        <taxon>Saccharomycotina</taxon>
        <taxon>Pichiomycetes</taxon>
        <taxon>Metschnikowiaceae</taxon>
        <taxon>Clavispora</taxon>
    </lineage>
</organism>
<name>C4Y1Q5_CLAL4</name>
<dbReference type="AlphaFoldDB" id="C4Y1Q5"/>
<protein>
    <submittedName>
        <fullName evidence="2">Uncharacterized protein</fullName>
    </submittedName>
</protein>
<dbReference type="EMBL" id="CH408077">
    <property type="protein sequence ID" value="EEQ38012.1"/>
    <property type="molecule type" value="Genomic_DNA"/>
</dbReference>